<evidence type="ECO:0000256" key="7">
    <source>
        <dbReference type="ARBA" id="ARBA00023239"/>
    </source>
</evidence>
<evidence type="ECO:0000259" key="11">
    <source>
        <dbReference type="Pfam" id="PF00155"/>
    </source>
</evidence>
<feature type="region of interest" description="Disordered" evidence="10">
    <location>
        <begin position="1"/>
        <end position="31"/>
    </location>
</feature>
<dbReference type="Gene3D" id="3.90.1150.10">
    <property type="entry name" value="Aspartate Aminotransferase, domain 1"/>
    <property type="match status" value="1"/>
</dbReference>
<evidence type="ECO:0000256" key="5">
    <source>
        <dbReference type="ARBA" id="ARBA00022573"/>
    </source>
</evidence>
<evidence type="ECO:0000256" key="3">
    <source>
        <dbReference type="ARBA" id="ARBA00004953"/>
    </source>
</evidence>
<keyword evidence="7" id="KW-0456">Lyase</keyword>
<evidence type="ECO:0000313" key="12">
    <source>
        <dbReference type="EMBL" id="PWR19623.1"/>
    </source>
</evidence>
<gene>
    <name evidence="12" type="ORF">DKG75_14220</name>
</gene>
<accession>A0A317E2M0</accession>
<comment type="cofactor">
    <cofactor evidence="1">
        <name>pyridoxal 5'-phosphate</name>
        <dbReference type="ChEBI" id="CHEBI:597326"/>
    </cofactor>
</comment>
<dbReference type="GO" id="GO:0048472">
    <property type="term" value="F:threonine-phosphate decarboxylase activity"/>
    <property type="evidence" value="ECO:0007669"/>
    <property type="project" value="UniProtKB-EC"/>
</dbReference>
<dbReference type="OrthoDB" id="9799304at2"/>
<evidence type="ECO:0000256" key="1">
    <source>
        <dbReference type="ARBA" id="ARBA00001933"/>
    </source>
</evidence>
<dbReference type="PANTHER" id="PTHR42885">
    <property type="entry name" value="HISTIDINOL-PHOSPHATE AMINOTRANSFERASE-RELATED"/>
    <property type="match status" value="1"/>
</dbReference>
<dbReference type="EMBL" id="QGLF01000004">
    <property type="protein sequence ID" value="PWR19623.1"/>
    <property type="molecule type" value="Genomic_DNA"/>
</dbReference>
<sequence>MEGSTASMESPRMSDPLTVHGGRRRAAQARFPDAPRPWLDLSTGINPVPYPLPTLDPAVFTDLPEPEDLARLESIAAAAYGVPDPALVVAAPGTQILIELLPLLAAPGAAAVLGPTYGEHGPGWARAGHRVREARSLAELDGASHAVVVNPNNPDGRVLKAADLIPLAARLDRAGGFLVVDEAFADLEPGVSLAPYLPRPGLVILRSFGKTYGLAGVRLGFLLAAPEIAAAMREALGAWAVSGPAMAIGTGALGDERWRMAAAAATAEKAARLDALMAGAGFRLEGGCRLFRLYGHAAAGAWFERLGRAGILARPFAYRPDWLRLGLPADEAAFARLAAALA</sequence>
<dbReference type="NCBIfam" id="TIGR01140">
    <property type="entry name" value="L_thr_O3P_dcar"/>
    <property type="match status" value="1"/>
</dbReference>
<dbReference type="InterPro" id="IPR015422">
    <property type="entry name" value="PyrdxlP-dep_Trfase_small"/>
</dbReference>
<dbReference type="GO" id="GO:0030170">
    <property type="term" value="F:pyridoxal phosphate binding"/>
    <property type="evidence" value="ECO:0007669"/>
    <property type="project" value="InterPro"/>
</dbReference>
<dbReference type="UniPathway" id="UPA00148"/>
<evidence type="ECO:0000313" key="13">
    <source>
        <dbReference type="Proteomes" id="UP000246077"/>
    </source>
</evidence>
<reference evidence="13" key="1">
    <citation type="submission" date="2018-05" db="EMBL/GenBank/DDBJ databases">
        <title>Zavarzinia sp. HR-AS.</title>
        <authorList>
            <person name="Lee Y."/>
            <person name="Jeon C.O."/>
        </authorList>
    </citation>
    <scope>NUCLEOTIDE SEQUENCE [LARGE SCALE GENOMIC DNA]</scope>
    <source>
        <strain evidence="13">DSM 1231</strain>
    </source>
</reference>
<keyword evidence="5" id="KW-0169">Cobalamin biosynthesis</keyword>
<comment type="caution">
    <text evidence="12">The sequence shown here is derived from an EMBL/GenBank/DDBJ whole genome shotgun (WGS) entry which is preliminary data.</text>
</comment>
<dbReference type="Pfam" id="PF00155">
    <property type="entry name" value="Aminotran_1_2"/>
    <property type="match status" value="1"/>
</dbReference>
<evidence type="ECO:0000256" key="8">
    <source>
        <dbReference type="ARBA" id="ARBA00029996"/>
    </source>
</evidence>
<dbReference type="AlphaFoldDB" id="A0A317E2M0"/>
<name>A0A317E2M0_9PROT</name>
<comment type="pathway">
    <text evidence="3">Cofactor biosynthesis; adenosylcobalamin biosynthesis.</text>
</comment>
<dbReference type="Proteomes" id="UP000246077">
    <property type="component" value="Unassembled WGS sequence"/>
</dbReference>
<comment type="catalytic activity">
    <reaction evidence="9">
        <text>O-phospho-L-threonine + H(+) = (R)-1-aminopropan-2-yl phosphate + CO2</text>
        <dbReference type="Rhea" id="RHEA:11492"/>
        <dbReference type="ChEBI" id="CHEBI:15378"/>
        <dbReference type="ChEBI" id="CHEBI:16526"/>
        <dbReference type="ChEBI" id="CHEBI:58563"/>
        <dbReference type="ChEBI" id="CHEBI:58675"/>
        <dbReference type="EC" id="4.1.1.81"/>
    </reaction>
</comment>
<dbReference type="PANTHER" id="PTHR42885:SF1">
    <property type="entry name" value="THREONINE-PHOSPHATE DECARBOXYLASE"/>
    <property type="match status" value="1"/>
</dbReference>
<dbReference type="InterPro" id="IPR015421">
    <property type="entry name" value="PyrdxlP-dep_Trfase_major"/>
</dbReference>
<evidence type="ECO:0000256" key="2">
    <source>
        <dbReference type="ARBA" id="ARBA00003444"/>
    </source>
</evidence>
<evidence type="ECO:0000256" key="4">
    <source>
        <dbReference type="ARBA" id="ARBA00012285"/>
    </source>
</evidence>
<organism evidence="12 13">
    <name type="scientific">Zavarzinia compransoris</name>
    <dbReference type="NCBI Taxonomy" id="1264899"/>
    <lineage>
        <taxon>Bacteria</taxon>
        <taxon>Pseudomonadati</taxon>
        <taxon>Pseudomonadota</taxon>
        <taxon>Alphaproteobacteria</taxon>
        <taxon>Rhodospirillales</taxon>
        <taxon>Zavarziniaceae</taxon>
        <taxon>Zavarzinia</taxon>
    </lineage>
</organism>
<dbReference type="InterPro" id="IPR015424">
    <property type="entry name" value="PyrdxlP-dep_Trfase"/>
</dbReference>
<feature type="domain" description="Aminotransferase class I/classII large" evidence="11">
    <location>
        <begin position="85"/>
        <end position="339"/>
    </location>
</feature>
<dbReference type="EC" id="4.1.1.81" evidence="4"/>
<dbReference type="Gene3D" id="3.40.640.10">
    <property type="entry name" value="Type I PLP-dependent aspartate aminotransferase-like (Major domain)"/>
    <property type="match status" value="1"/>
</dbReference>
<dbReference type="GO" id="GO:0009236">
    <property type="term" value="P:cobalamin biosynthetic process"/>
    <property type="evidence" value="ECO:0007669"/>
    <property type="project" value="UniProtKB-UniPathway"/>
</dbReference>
<protein>
    <recommendedName>
        <fullName evidence="4">threonine-phosphate decarboxylase</fullName>
        <ecNumber evidence="4">4.1.1.81</ecNumber>
    </recommendedName>
    <alternativeName>
        <fullName evidence="8">L-threonine-O-3-phosphate decarboxylase</fullName>
    </alternativeName>
</protein>
<keyword evidence="13" id="KW-1185">Reference proteome</keyword>
<keyword evidence="6" id="KW-0663">Pyridoxal phosphate</keyword>
<evidence type="ECO:0000256" key="10">
    <source>
        <dbReference type="SAM" id="MobiDB-lite"/>
    </source>
</evidence>
<evidence type="ECO:0000256" key="6">
    <source>
        <dbReference type="ARBA" id="ARBA00022898"/>
    </source>
</evidence>
<comment type="function">
    <text evidence="2">Decarboxylates L-threonine-O-3-phosphate to yield (R)-1-amino-2-propanol O-2-phosphate, the precursor for the linkage between the nucleotide loop and the corrin ring in cobalamin.</text>
</comment>
<dbReference type="SUPFAM" id="SSF53383">
    <property type="entry name" value="PLP-dependent transferases"/>
    <property type="match status" value="1"/>
</dbReference>
<proteinExistence type="predicted"/>
<evidence type="ECO:0000256" key="9">
    <source>
        <dbReference type="ARBA" id="ARBA00048531"/>
    </source>
</evidence>
<dbReference type="InterPro" id="IPR005860">
    <property type="entry name" value="CobD"/>
</dbReference>
<dbReference type="InterPro" id="IPR004839">
    <property type="entry name" value="Aminotransferase_I/II_large"/>
</dbReference>